<dbReference type="PATRIC" id="fig|1324352.5.peg.3626"/>
<dbReference type="AlphaFoldDB" id="A0A0G3M840"/>
<dbReference type="STRING" id="1324352.OK18_17330"/>
<evidence type="ECO:0000313" key="2">
    <source>
        <dbReference type="Proteomes" id="UP000035213"/>
    </source>
</evidence>
<evidence type="ECO:0008006" key="3">
    <source>
        <dbReference type="Google" id="ProtNLM"/>
    </source>
</evidence>
<dbReference type="Proteomes" id="UP000035213">
    <property type="component" value="Chromosome"/>
</dbReference>
<organism evidence="1 2">
    <name type="scientific">Chryseobacterium gallinarum</name>
    <dbReference type="NCBI Taxonomy" id="1324352"/>
    <lineage>
        <taxon>Bacteria</taxon>
        <taxon>Pseudomonadati</taxon>
        <taxon>Bacteroidota</taxon>
        <taxon>Flavobacteriia</taxon>
        <taxon>Flavobacteriales</taxon>
        <taxon>Weeksellaceae</taxon>
        <taxon>Chryseobacterium group</taxon>
        <taxon>Chryseobacterium</taxon>
    </lineage>
</organism>
<dbReference type="RefSeq" id="WP_053328819.1">
    <property type="nucleotide sequence ID" value="NZ_CP009928.1"/>
</dbReference>
<accession>A0A0G3M840</accession>
<sequence>MKPKSIKGVPRQISGGFHDTESEKQFAPELLPLKFEILKRRFFMINHWQSYCGSAFAAFKLYDSNAGPVDRDPQKGDFIRIDIPGPGEPEARGYDWVEILEICYYQDSFSETIMIICKPSRDPKNKKSSHIAHFYSSKATSTFMISKTSSHLKTAVYGRNESPNFKAKFIDVIRNLLVAAGGIMGIAKIQWKVLTDGFLDFE</sequence>
<proteinExistence type="predicted"/>
<reference evidence="1 2" key="1">
    <citation type="submission" date="2014-11" db="EMBL/GenBank/DDBJ databases">
        <authorList>
            <person name="Park G.-S."/>
            <person name="Hong S.-J."/>
            <person name="Jung B.K."/>
            <person name="Khan A.R."/>
            <person name="Kwak Y."/>
            <person name="Shin J.-H."/>
        </authorList>
    </citation>
    <scope>NUCLEOTIDE SEQUENCE [LARGE SCALE GENOMIC DNA]</scope>
    <source>
        <strain evidence="1 2">DSM 27622</strain>
    </source>
</reference>
<gene>
    <name evidence="1" type="ORF">OK18_17330</name>
</gene>
<dbReference type="EMBL" id="CP009928">
    <property type="protein sequence ID" value="AKK74133.1"/>
    <property type="molecule type" value="Genomic_DNA"/>
</dbReference>
<protein>
    <recommendedName>
        <fullName evidence="3">DUF1990 family protein</fullName>
    </recommendedName>
</protein>
<dbReference type="KEGG" id="cgn:OK18_17330"/>
<evidence type="ECO:0000313" key="1">
    <source>
        <dbReference type="EMBL" id="AKK74133.1"/>
    </source>
</evidence>
<name>A0A0G3M840_CHRGL</name>
<dbReference type="OrthoDB" id="947646at2"/>